<feature type="transmembrane region" description="Helical" evidence="1">
    <location>
        <begin position="33"/>
        <end position="51"/>
    </location>
</feature>
<feature type="transmembrane region" description="Helical" evidence="1">
    <location>
        <begin position="240"/>
        <end position="258"/>
    </location>
</feature>
<dbReference type="AlphaFoldDB" id="A0A0X3NJH5"/>
<dbReference type="PANTHER" id="PTHR20948:SF2">
    <property type="entry name" value="TRANSMEMBRANE PROTEIN 164"/>
    <property type="match status" value="1"/>
</dbReference>
<evidence type="ECO:0000313" key="2">
    <source>
        <dbReference type="EMBL" id="JAP39430.1"/>
    </source>
</evidence>
<dbReference type="PANTHER" id="PTHR20948">
    <property type="entry name" value="TRANSMEMBRANE PROTEIN 164"/>
    <property type="match status" value="1"/>
</dbReference>
<feature type="transmembrane region" description="Helical" evidence="1">
    <location>
        <begin position="71"/>
        <end position="87"/>
    </location>
</feature>
<reference evidence="2" key="1">
    <citation type="submission" date="2016-01" db="EMBL/GenBank/DDBJ databases">
        <title>Reference transcriptome for the parasite Schistocephalus solidus: insights into the molecular evolution of parasitism.</title>
        <authorList>
            <person name="Hebert F.O."/>
            <person name="Grambauer S."/>
            <person name="Barber I."/>
            <person name="Landry C.R."/>
            <person name="Aubin-Horth N."/>
        </authorList>
    </citation>
    <scope>NUCLEOTIDE SEQUENCE</scope>
</reference>
<evidence type="ECO:0008006" key="3">
    <source>
        <dbReference type="Google" id="ProtNLM"/>
    </source>
</evidence>
<evidence type="ECO:0000256" key="1">
    <source>
        <dbReference type="SAM" id="Phobius"/>
    </source>
</evidence>
<keyword evidence="1" id="KW-0472">Membrane</keyword>
<keyword evidence="1" id="KW-1133">Transmembrane helix</keyword>
<proteinExistence type="predicted"/>
<protein>
    <recommendedName>
        <fullName evidence="3">Transmembrane protein 164</fullName>
    </recommendedName>
</protein>
<keyword evidence="1" id="KW-0812">Transmembrane</keyword>
<dbReference type="EMBL" id="GEEE01023795">
    <property type="protein sequence ID" value="JAP39430.1"/>
    <property type="molecule type" value="Transcribed_RNA"/>
</dbReference>
<accession>A0A0X3NJH5</accession>
<gene>
    <name evidence="2" type="ORF">TR119455</name>
</gene>
<dbReference type="Pfam" id="PF14808">
    <property type="entry name" value="TMEM164"/>
    <property type="match status" value="1"/>
</dbReference>
<dbReference type="InterPro" id="IPR026508">
    <property type="entry name" value="TMEM164"/>
</dbReference>
<feature type="transmembrane region" description="Helical" evidence="1">
    <location>
        <begin position="94"/>
        <end position="114"/>
    </location>
</feature>
<feature type="transmembrane region" description="Helical" evidence="1">
    <location>
        <begin position="126"/>
        <end position="143"/>
    </location>
</feature>
<name>A0A0X3NJH5_SCHSO</name>
<feature type="transmembrane region" description="Helical" evidence="1">
    <location>
        <begin position="155"/>
        <end position="178"/>
    </location>
</feature>
<sequence>MALPAFIKDGIDLSISGVGGFQCLHYLSFRQKFFESVFYCILSLCGIFWALPKLNLPFNSSLVSRNLQTKSILLCVHCIVFGIEVGFKFATSSFIWILNPCHVLTVIQIWLLLADPSELVTGVFRIHFHMLNGPLLALLFPVVNTRILPFETVVYYLQHLLILLIPSLLIDQLSVYSVEPLLDFSWVIFSISLQVLYHFLVLQPMSVITMVNLNNMLCPAVSDPFAGPYYRVIAMTHQPLLILILGKIFACLVLRLRGSSASKTKFSCR</sequence>
<organism evidence="2">
    <name type="scientific">Schistocephalus solidus</name>
    <name type="common">Tapeworm</name>
    <dbReference type="NCBI Taxonomy" id="70667"/>
    <lineage>
        <taxon>Eukaryota</taxon>
        <taxon>Metazoa</taxon>
        <taxon>Spiralia</taxon>
        <taxon>Lophotrochozoa</taxon>
        <taxon>Platyhelminthes</taxon>
        <taxon>Cestoda</taxon>
        <taxon>Eucestoda</taxon>
        <taxon>Diphyllobothriidea</taxon>
        <taxon>Diphyllobothriidae</taxon>
        <taxon>Schistocephalus</taxon>
    </lineage>
</organism>
<feature type="transmembrane region" description="Helical" evidence="1">
    <location>
        <begin position="184"/>
        <end position="202"/>
    </location>
</feature>